<keyword evidence="4" id="KW-0969">Cilium</keyword>
<reference evidence="8 9" key="1">
    <citation type="submission" date="2020-02" db="EMBL/GenBank/DDBJ databases">
        <title>Draft genome sequence of Haematococcus lacustris strain NIES-144.</title>
        <authorList>
            <person name="Morimoto D."/>
            <person name="Nakagawa S."/>
            <person name="Yoshida T."/>
            <person name="Sawayama S."/>
        </authorList>
    </citation>
    <scope>NUCLEOTIDE SEQUENCE [LARGE SCALE GENOMIC DNA]</scope>
    <source>
        <strain evidence="8 9">NIES-144</strain>
    </source>
</reference>
<evidence type="ECO:0000256" key="4">
    <source>
        <dbReference type="ARBA" id="ARBA00023069"/>
    </source>
</evidence>
<keyword evidence="3" id="KW-0963">Cytoplasm</keyword>
<dbReference type="GO" id="GO:0031514">
    <property type="term" value="C:motile cilium"/>
    <property type="evidence" value="ECO:0007669"/>
    <property type="project" value="TreeGrafter"/>
</dbReference>
<dbReference type="PANTHER" id="PTHR13376:SF0">
    <property type="entry name" value="INTRAFLAGELLAR TRANSPORT PROTEIN 46 HOMOLOG"/>
    <property type="match status" value="1"/>
</dbReference>
<accession>A0A699Z6U3</accession>
<evidence type="ECO:0000256" key="1">
    <source>
        <dbReference type="ARBA" id="ARBA00004120"/>
    </source>
</evidence>
<dbReference type="InterPro" id="IPR022088">
    <property type="entry name" value="Intraflagellar_transp_cmplxB"/>
</dbReference>
<evidence type="ECO:0000256" key="7">
    <source>
        <dbReference type="SAM" id="MobiDB-lite"/>
    </source>
</evidence>
<keyword evidence="9" id="KW-1185">Reference proteome</keyword>
<keyword evidence="6" id="KW-0966">Cell projection</keyword>
<comment type="subcellular location">
    <subcellularLocation>
        <location evidence="1">Cytoplasm</location>
        <location evidence="1">Cytoskeleton</location>
        <location evidence="1">Cilium basal body</location>
    </subcellularLocation>
</comment>
<evidence type="ECO:0000256" key="2">
    <source>
        <dbReference type="ARBA" id="ARBA00007700"/>
    </source>
</evidence>
<feature type="region of interest" description="Disordered" evidence="7">
    <location>
        <begin position="225"/>
        <end position="285"/>
    </location>
</feature>
<evidence type="ECO:0000313" key="8">
    <source>
        <dbReference type="EMBL" id="GFH17841.1"/>
    </source>
</evidence>
<dbReference type="EMBL" id="BLLF01001210">
    <property type="protein sequence ID" value="GFH17841.1"/>
    <property type="molecule type" value="Genomic_DNA"/>
</dbReference>
<dbReference type="Pfam" id="PF12317">
    <property type="entry name" value="IFT46_B_C"/>
    <property type="match status" value="1"/>
</dbReference>
<evidence type="ECO:0000256" key="3">
    <source>
        <dbReference type="ARBA" id="ARBA00022490"/>
    </source>
</evidence>
<evidence type="ECO:0000256" key="6">
    <source>
        <dbReference type="ARBA" id="ARBA00023273"/>
    </source>
</evidence>
<dbReference type="GO" id="GO:0042073">
    <property type="term" value="P:intraciliary transport"/>
    <property type="evidence" value="ECO:0007669"/>
    <property type="project" value="InterPro"/>
</dbReference>
<proteinExistence type="inferred from homology"/>
<evidence type="ECO:0000256" key="5">
    <source>
        <dbReference type="ARBA" id="ARBA00023212"/>
    </source>
</evidence>
<dbReference type="GO" id="GO:0030992">
    <property type="term" value="C:intraciliary transport particle B"/>
    <property type="evidence" value="ECO:0007669"/>
    <property type="project" value="TreeGrafter"/>
</dbReference>
<protein>
    <submittedName>
        <fullName evidence="8">IFT complex B protein</fullName>
    </submittedName>
</protein>
<dbReference type="GO" id="GO:0060271">
    <property type="term" value="P:cilium assembly"/>
    <property type="evidence" value="ECO:0007669"/>
    <property type="project" value="TreeGrafter"/>
</dbReference>
<feature type="compositionally biased region" description="Low complexity" evidence="7">
    <location>
        <begin position="231"/>
        <end position="250"/>
    </location>
</feature>
<dbReference type="AlphaFoldDB" id="A0A699Z6U3"/>
<evidence type="ECO:0000313" key="9">
    <source>
        <dbReference type="Proteomes" id="UP000485058"/>
    </source>
</evidence>
<comment type="caution">
    <text evidence="8">The sequence shown here is derived from an EMBL/GenBank/DDBJ whole genome shotgun (WGS) entry which is preliminary data.</text>
</comment>
<dbReference type="PANTHER" id="PTHR13376">
    <property type="entry name" value="INTRAFLAGELLAR TRANSPORT PROTEIN 46 HOMOLOG"/>
    <property type="match status" value="1"/>
</dbReference>
<gene>
    <name evidence="8" type="ORF">HaLaN_14551</name>
</gene>
<comment type="similarity">
    <text evidence="2">Belongs to the IFT46 family.</text>
</comment>
<dbReference type="GO" id="GO:0005815">
    <property type="term" value="C:microtubule organizing center"/>
    <property type="evidence" value="ECO:0007669"/>
    <property type="project" value="TreeGrafter"/>
</dbReference>
<sequence>MAQEGGDADDSSHQAGHYNAAEFKHLNVSDEIKTLFQQITRFKPQTIELDTKLKPFIPDYIPSIGGIDEFIKVLDEPAAKQSDPTVLTLQLRQMSKEAPGSKAEMIGRIEHTDEQKQKKIGGWVQSINDIHRNKPAATVNYSRRMPDIEALMQEWPPEMEAFVRTMKMPTGDLDLDLRTFTKLVCSILDIPVYDNPVESLHLLFSLYLDFKQNPVFAQLLQDGGASGPGAQGPAAGDALGSWGGHTHSAGSTGGGSAVPWEARGPDTPGSVASGYGKPGSMPAPW</sequence>
<organism evidence="8 9">
    <name type="scientific">Haematococcus lacustris</name>
    <name type="common">Green alga</name>
    <name type="synonym">Haematococcus pluvialis</name>
    <dbReference type="NCBI Taxonomy" id="44745"/>
    <lineage>
        <taxon>Eukaryota</taxon>
        <taxon>Viridiplantae</taxon>
        <taxon>Chlorophyta</taxon>
        <taxon>core chlorophytes</taxon>
        <taxon>Chlorophyceae</taxon>
        <taxon>CS clade</taxon>
        <taxon>Chlamydomonadales</taxon>
        <taxon>Haematococcaceae</taxon>
        <taxon>Haematococcus</taxon>
    </lineage>
</organism>
<dbReference type="Proteomes" id="UP000485058">
    <property type="component" value="Unassembled WGS sequence"/>
</dbReference>
<name>A0A699Z6U3_HAELA</name>
<keyword evidence="5" id="KW-0206">Cytoskeleton</keyword>